<feature type="non-terminal residue" evidence="1">
    <location>
        <position position="1"/>
    </location>
</feature>
<keyword evidence="2" id="KW-1185">Reference proteome</keyword>
<organism evidence="1 2">
    <name type="scientific">Scutellospora calospora</name>
    <dbReference type="NCBI Taxonomy" id="85575"/>
    <lineage>
        <taxon>Eukaryota</taxon>
        <taxon>Fungi</taxon>
        <taxon>Fungi incertae sedis</taxon>
        <taxon>Mucoromycota</taxon>
        <taxon>Glomeromycotina</taxon>
        <taxon>Glomeromycetes</taxon>
        <taxon>Diversisporales</taxon>
        <taxon>Gigasporaceae</taxon>
        <taxon>Scutellospora</taxon>
    </lineage>
</organism>
<sequence>NVFKNPIIHGVLPNINSTINLGTVDPILISYNVPIIQSSKNIYIYQQNNSDFILRQTFSGQSQYCSLFNQTAIKCDVLSSTFNQPNSIYYIKVDDNFVRNNDTSEHLGGIGNMIWKILT</sequence>
<dbReference type="EMBL" id="CAJVPM010047923">
    <property type="protein sequence ID" value="CAG8721845.1"/>
    <property type="molecule type" value="Genomic_DNA"/>
</dbReference>
<dbReference type="Proteomes" id="UP000789860">
    <property type="component" value="Unassembled WGS sequence"/>
</dbReference>
<gene>
    <name evidence="1" type="ORF">SCALOS_LOCUS11285</name>
</gene>
<comment type="caution">
    <text evidence="1">The sequence shown here is derived from an EMBL/GenBank/DDBJ whole genome shotgun (WGS) entry which is preliminary data.</text>
</comment>
<evidence type="ECO:0000313" key="1">
    <source>
        <dbReference type="EMBL" id="CAG8721845.1"/>
    </source>
</evidence>
<proteinExistence type="predicted"/>
<protein>
    <submittedName>
        <fullName evidence="1">6689_t:CDS:1</fullName>
    </submittedName>
</protein>
<accession>A0ACA9PVS4</accession>
<name>A0ACA9PVS4_9GLOM</name>
<evidence type="ECO:0000313" key="2">
    <source>
        <dbReference type="Proteomes" id="UP000789860"/>
    </source>
</evidence>
<reference evidence="1" key="1">
    <citation type="submission" date="2021-06" db="EMBL/GenBank/DDBJ databases">
        <authorList>
            <person name="Kallberg Y."/>
            <person name="Tangrot J."/>
            <person name="Rosling A."/>
        </authorList>
    </citation>
    <scope>NUCLEOTIDE SEQUENCE</scope>
    <source>
        <strain evidence="1">AU212A</strain>
    </source>
</reference>
<feature type="non-terminal residue" evidence="1">
    <location>
        <position position="119"/>
    </location>
</feature>